<dbReference type="InterPro" id="IPR029060">
    <property type="entry name" value="PIN-like_dom_sf"/>
</dbReference>
<dbReference type="InterPro" id="IPR020046">
    <property type="entry name" value="5-3_exonucl_a-hlix_arch_N"/>
</dbReference>
<dbReference type="AlphaFoldDB" id="A0A2H0XDR7"/>
<dbReference type="GO" id="GO:0033567">
    <property type="term" value="P:DNA replication, Okazaki fragment processing"/>
    <property type="evidence" value="ECO:0007669"/>
    <property type="project" value="InterPro"/>
</dbReference>
<evidence type="ECO:0000259" key="4">
    <source>
        <dbReference type="SMART" id="SM00475"/>
    </source>
</evidence>
<dbReference type="EMBL" id="PEYT01000021">
    <property type="protein sequence ID" value="PIS23022.1"/>
    <property type="molecule type" value="Genomic_DNA"/>
</dbReference>
<dbReference type="SMART" id="SM00475">
    <property type="entry name" value="53EXOc"/>
    <property type="match status" value="1"/>
</dbReference>
<reference evidence="6" key="1">
    <citation type="submission" date="2017-09" db="EMBL/GenBank/DDBJ databases">
        <title>Depth-based differentiation of microbial function through sediment-hosted aquifers and enrichment of novel symbionts in the deep terrestrial subsurface.</title>
        <authorList>
            <person name="Probst A.J."/>
            <person name="Ladd B."/>
            <person name="Jarett J.K."/>
            <person name="Geller-Mcgrath D.E."/>
            <person name="Sieber C.M.K."/>
            <person name="Emerson J.B."/>
            <person name="Anantharaman K."/>
            <person name="Thomas B.C."/>
            <person name="Malmstrom R."/>
            <person name="Stieglmeier M."/>
            <person name="Klingl A."/>
            <person name="Woyke T."/>
            <person name="Ryan C.M."/>
            <person name="Banfield J.F."/>
        </authorList>
    </citation>
    <scope>NUCLEOTIDE SEQUENCE [LARGE SCALE GENOMIC DNA]</scope>
</reference>
<dbReference type="InterPro" id="IPR008918">
    <property type="entry name" value="HhH2"/>
</dbReference>
<dbReference type="InterPro" id="IPR036279">
    <property type="entry name" value="5-3_exonuclease_C_sf"/>
</dbReference>
<dbReference type="PANTHER" id="PTHR42646:SF2">
    <property type="entry name" value="5'-3' EXONUCLEASE FAMILY PROTEIN"/>
    <property type="match status" value="1"/>
</dbReference>
<comment type="caution">
    <text evidence="5">The sequence shown here is derived from an EMBL/GenBank/DDBJ whole genome shotgun (WGS) entry which is preliminary data.</text>
</comment>
<dbReference type="CDD" id="cd09859">
    <property type="entry name" value="PIN_53EXO"/>
    <property type="match status" value="1"/>
</dbReference>
<dbReference type="GO" id="GO:0008409">
    <property type="term" value="F:5'-3' exonuclease activity"/>
    <property type="evidence" value="ECO:0007669"/>
    <property type="project" value="InterPro"/>
</dbReference>
<feature type="domain" description="5'-3' exonuclease" evidence="4">
    <location>
        <begin position="1"/>
        <end position="271"/>
    </location>
</feature>
<dbReference type="InterPro" id="IPR002421">
    <property type="entry name" value="5-3_exonuclease"/>
</dbReference>
<dbReference type="SUPFAM" id="SSF88723">
    <property type="entry name" value="PIN domain-like"/>
    <property type="match status" value="1"/>
</dbReference>
<dbReference type="CDD" id="cd09898">
    <property type="entry name" value="H3TH_53EXO"/>
    <property type="match status" value="1"/>
</dbReference>
<dbReference type="SUPFAM" id="SSF47807">
    <property type="entry name" value="5' to 3' exonuclease, C-terminal subdomain"/>
    <property type="match status" value="1"/>
</dbReference>
<dbReference type="GO" id="GO:0017108">
    <property type="term" value="F:5'-flap endonuclease activity"/>
    <property type="evidence" value="ECO:0007669"/>
    <property type="project" value="InterPro"/>
</dbReference>
<evidence type="ECO:0000313" key="5">
    <source>
        <dbReference type="EMBL" id="PIS23022.1"/>
    </source>
</evidence>
<proteinExistence type="predicted"/>
<dbReference type="PANTHER" id="PTHR42646">
    <property type="entry name" value="FLAP ENDONUCLEASE XNI"/>
    <property type="match status" value="1"/>
</dbReference>
<gene>
    <name evidence="5" type="ORF">COT49_02355</name>
</gene>
<sequence>MTLVLFDFLNLMHRAYHAYPRTLATKEGEQTNAVYGLSNILLNSIKKLSPTHIIVATETGPSFRHLAFAPYKENRGWRRERPDEAEEFDKQIPRALEVLNALNIPVISAGGYEADDVIGTLCRGSKFKVQSSKLETIVVSSDQDFLQLIDETTKVFRPARPPFIKEKLWDLDQVRETYQIDPINLIDYKALRGDPSDNIPGVQGIGEKAALKLVQEFGSIENIYTRISQIFPISLRKKLAEGAEIAVLSKKLSTIVTDVPISFDLKDCLWGIYNPKKVEKLFLDLEFKSLFSKVPLLSKTSKPPIIPSSLTVSRNTTSDSGQLVLI</sequence>
<evidence type="ECO:0000256" key="2">
    <source>
        <dbReference type="ARBA" id="ARBA00022801"/>
    </source>
</evidence>
<keyword evidence="1" id="KW-0540">Nuclease</keyword>
<evidence type="ECO:0000256" key="1">
    <source>
        <dbReference type="ARBA" id="ARBA00022722"/>
    </source>
</evidence>
<dbReference type="Proteomes" id="UP000230340">
    <property type="component" value="Unassembled WGS sequence"/>
</dbReference>
<organism evidence="5 6">
    <name type="scientific">candidate division WWE3 bacterium CG08_land_8_20_14_0_20_40_13</name>
    <dbReference type="NCBI Taxonomy" id="1975084"/>
    <lineage>
        <taxon>Bacteria</taxon>
        <taxon>Katanobacteria</taxon>
    </lineage>
</organism>
<protein>
    <recommendedName>
        <fullName evidence="4">5'-3' exonuclease domain-containing protein</fullName>
    </recommendedName>
</protein>
<dbReference type="SMART" id="SM00279">
    <property type="entry name" value="HhH2"/>
    <property type="match status" value="1"/>
</dbReference>
<dbReference type="GO" id="GO:0003677">
    <property type="term" value="F:DNA binding"/>
    <property type="evidence" value="ECO:0007669"/>
    <property type="project" value="UniProtKB-KW"/>
</dbReference>
<dbReference type="FunFam" id="1.10.150.20:FF:000003">
    <property type="entry name" value="DNA polymerase I"/>
    <property type="match status" value="1"/>
</dbReference>
<dbReference type="InterPro" id="IPR020045">
    <property type="entry name" value="DNA_polI_H3TH"/>
</dbReference>
<dbReference type="Pfam" id="PF01367">
    <property type="entry name" value="5_3_exonuc"/>
    <property type="match status" value="1"/>
</dbReference>
<dbReference type="Pfam" id="PF02739">
    <property type="entry name" value="5_3_exonuc_N"/>
    <property type="match status" value="1"/>
</dbReference>
<dbReference type="Gene3D" id="1.10.150.20">
    <property type="entry name" value="5' to 3' exonuclease, C-terminal subdomain"/>
    <property type="match status" value="1"/>
</dbReference>
<evidence type="ECO:0000256" key="3">
    <source>
        <dbReference type="ARBA" id="ARBA00023125"/>
    </source>
</evidence>
<evidence type="ECO:0000313" key="6">
    <source>
        <dbReference type="Proteomes" id="UP000230340"/>
    </source>
</evidence>
<accession>A0A2H0XDR7</accession>
<keyword evidence="2" id="KW-0378">Hydrolase</keyword>
<name>A0A2H0XDR7_UNCKA</name>
<dbReference type="InterPro" id="IPR038969">
    <property type="entry name" value="FEN"/>
</dbReference>
<dbReference type="Gene3D" id="3.40.50.1010">
    <property type="entry name" value="5'-nuclease"/>
    <property type="match status" value="1"/>
</dbReference>
<keyword evidence="3" id="KW-0238">DNA-binding</keyword>